<evidence type="ECO:0000259" key="5">
    <source>
        <dbReference type="PROSITE" id="PS50158"/>
    </source>
</evidence>
<feature type="compositionally biased region" description="Low complexity" evidence="4">
    <location>
        <begin position="1410"/>
        <end position="1426"/>
    </location>
</feature>
<reference evidence="7" key="2">
    <citation type="submission" date="2022-01" db="EMBL/GenBank/DDBJ databases">
        <authorList>
            <person name="Yamashiro T."/>
            <person name="Shiraishi A."/>
            <person name="Satake H."/>
            <person name="Nakayama K."/>
        </authorList>
    </citation>
    <scope>NUCLEOTIDE SEQUENCE</scope>
</reference>
<dbReference type="SUPFAM" id="SSF56672">
    <property type="entry name" value="DNA/RNA polymerases"/>
    <property type="match status" value="1"/>
</dbReference>
<name>A0ABQ5EUS5_9ASTR</name>
<dbReference type="Pfam" id="PF22936">
    <property type="entry name" value="Pol_BBD"/>
    <property type="match status" value="1"/>
</dbReference>
<evidence type="ECO:0000256" key="3">
    <source>
        <dbReference type="PROSITE-ProRule" id="PRU00047"/>
    </source>
</evidence>
<dbReference type="PROSITE" id="PS50158">
    <property type="entry name" value="ZF_CCHC"/>
    <property type="match status" value="1"/>
</dbReference>
<evidence type="ECO:0000313" key="8">
    <source>
        <dbReference type="Proteomes" id="UP001151760"/>
    </source>
</evidence>
<feature type="compositionally biased region" description="Polar residues" evidence="4">
    <location>
        <begin position="1427"/>
        <end position="1451"/>
    </location>
</feature>
<dbReference type="Gene3D" id="2.40.70.10">
    <property type="entry name" value="Acid Proteases"/>
    <property type="match status" value="1"/>
</dbReference>
<dbReference type="Pfam" id="PF14223">
    <property type="entry name" value="Retrotran_gag_2"/>
    <property type="match status" value="1"/>
</dbReference>
<keyword evidence="2" id="KW-0378">Hydrolase</keyword>
<dbReference type="PANTHER" id="PTHR42648:SF32">
    <property type="entry name" value="RIBONUCLEASE H-LIKE DOMAIN, GAG-PRE-INTEGRASE DOMAIN PROTEIN-RELATED"/>
    <property type="match status" value="1"/>
</dbReference>
<dbReference type="InterPro" id="IPR036397">
    <property type="entry name" value="RNaseH_sf"/>
</dbReference>
<proteinExistence type="predicted"/>
<accession>A0ABQ5EUS5</accession>
<dbReference type="InterPro" id="IPR021109">
    <property type="entry name" value="Peptidase_aspartic_dom_sf"/>
</dbReference>
<dbReference type="Proteomes" id="UP001151760">
    <property type="component" value="Unassembled WGS sequence"/>
</dbReference>
<organism evidence="7 8">
    <name type="scientific">Tanacetum coccineum</name>
    <dbReference type="NCBI Taxonomy" id="301880"/>
    <lineage>
        <taxon>Eukaryota</taxon>
        <taxon>Viridiplantae</taxon>
        <taxon>Streptophyta</taxon>
        <taxon>Embryophyta</taxon>
        <taxon>Tracheophyta</taxon>
        <taxon>Spermatophyta</taxon>
        <taxon>Magnoliopsida</taxon>
        <taxon>eudicotyledons</taxon>
        <taxon>Gunneridae</taxon>
        <taxon>Pentapetalae</taxon>
        <taxon>asterids</taxon>
        <taxon>campanulids</taxon>
        <taxon>Asterales</taxon>
        <taxon>Asteraceae</taxon>
        <taxon>Asteroideae</taxon>
        <taxon>Anthemideae</taxon>
        <taxon>Anthemidinae</taxon>
        <taxon>Tanacetum</taxon>
    </lineage>
</organism>
<keyword evidence="2" id="KW-0064">Aspartyl protease</keyword>
<dbReference type="InterPro" id="IPR001878">
    <property type="entry name" value="Znf_CCHC"/>
</dbReference>
<keyword evidence="1" id="KW-0645">Protease</keyword>
<dbReference type="Gene3D" id="4.10.60.10">
    <property type="entry name" value="Zinc finger, CCHC-type"/>
    <property type="match status" value="1"/>
</dbReference>
<gene>
    <name evidence="7" type="ORF">Tco_0989306</name>
</gene>
<dbReference type="Gene3D" id="3.30.420.10">
    <property type="entry name" value="Ribonuclease H-like superfamily/Ribonuclease H"/>
    <property type="match status" value="1"/>
</dbReference>
<dbReference type="Pfam" id="PF25597">
    <property type="entry name" value="SH3_retrovirus"/>
    <property type="match status" value="1"/>
</dbReference>
<dbReference type="SMART" id="SM00343">
    <property type="entry name" value="ZnF_C2HC"/>
    <property type="match status" value="2"/>
</dbReference>
<dbReference type="InterPro" id="IPR001584">
    <property type="entry name" value="Integrase_cat-core"/>
</dbReference>
<dbReference type="PANTHER" id="PTHR42648">
    <property type="entry name" value="TRANSPOSASE, PUTATIVE-RELATED"/>
    <property type="match status" value="1"/>
</dbReference>
<evidence type="ECO:0000256" key="2">
    <source>
        <dbReference type="ARBA" id="ARBA00022750"/>
    </source>
</evidence>
<keyword evidence="3" id="KW-0863">Zinc-finger</keyword>
<dbReference type="SUPFAM" id="SSF53098">
    <property type="entry name" value="Ribonuclease H-like"/>
    <property type="match status" value="1"/>
</dbReference>
<feature type="region of interest" description="Disordered" evidence="4">
    <location>
        <begin position="1397"/>
        <end position="1455"/>
    </location>
</feature>
<dbReference type="Pfam" id="PF00098">
    <property type="entry name" value="zf-CCHC"/>
    <property type="match status" value="1"/>
</dbReference>
<dbReference type="Gene3D" id="3.10.10.10">
    <property type="entry name" value="HIV Type 1 Reverse Transcriptase, subunit A, domain 1"/>
    <property type="match status" value="2"/>
</dbReference>
<dbReference type="PROSITE" id="PS50994">
    <property type="entry name" value="INTEGRASE"/>
    <property type="match status" value="1"/>
</dbReference>
<evidence type="ECO:0000259" key="6">
    <source>
        <dbReference type="PROSITE" id="PS50994"/>
    </source>
</evidence>
<feature type="region of interest" description="Disordered" evidence="4">
    <location>
        <begin position="610"/>
        <end position="649"/>
    </location>
</feature>
<dbReference type="SUPFAM" id="SSF57756">
    <property type="entry name" value="Retrovirus zinc finger-like domains"/>
    <property type="match status" value="1"/>
</dbReference>
<keyword evidence="3" id="KW-0862">Zinc</keyword>
<dbReference type="Pfam" id="PF00665">
    <property type="entry name" value="rve"/>
    <property type="match status" value="1"/>
</dbReference>
<feature type="region of interest" description="Disordered" evidence="4">
    <location>
        <begin position="369"/>
        <end position="400"/>
    </location>
</feature>
<dbReference type="InterPro" id="IPR057670">
    <property type="entry name" value="SH3_retrovirus"/>
</dbReference>
<dbReference type="InterPro" id="IPR000477">
    <property type="entry name" value="RT_dom"/>
</dbReference>
<dbReference type="SUPFAM" id="SSF50630">
    <property type="entry name" value="Acid proteases"/>
    <property type="match status" value="1"/>
</dbReference>
<reference evidence="7" key="1">
    <citation type="journal article" date="2022" name="Int. J. Mol. Sci.">
        <title>Draft Genome of Tanacetum Coccineum: Genomic Comparison of Closely Related Tanacetum-Family Plants.</title>
        <authorList>
            <person name="Yamashiro T."/>
            <person name="Shiraishi A."/>
            <person name="Nakayama K."/>
            <person name="Satake H."/>
        </authorList>
    </citation>
    <scope>NUCLEOTIDE SEQUENCE</scope>
</reference>
<evidence type="ECO:0000313" key="7">
    <source>
        <dbReference type="EMBL" id="GJT54252.1"/>
    </source>
</evidence>
<dbReference type="InterPro" id="IPR039537">
    <property type="entry name" value="Retrotran_Ty1/copia-like"/>
</dbReference>
<dbReference type="EMBL" id="BQNB010016656">
    <property type="protein sequence ID" value="GJT54252.1"/>
    <property type="molecule type" value="Genomic_DNA"/>
</dbReference>
<dbReference type="Pfam" id="PF00078">
    <property type="entry name" value="RVT_1"/>
    <property type="match status" value="1"/>
</dbReference>
<feature type="domain" description="CCHC-type" evidence="5">
    <location>
        <begin position="353"/>
        <end position="367"/>
    </location>
</feature>
<dbReference type="InterPro" id="IPR036875">
    <property type="entry name" value="Znf_CCHC_sf"/>
</dbReference>
<feature type="domain" description="Integrase catalytic" evidence="6">
    <location>
        <begin position="1042"/>
        <end position="1209"/>
    </location>
</feature>
<comment type="caution">
    <text evidence="7">The sequence shown here is derived from an EMBL/GenBank/DDBJ whole genome shotgun (WGS) entry which is preliminary data.</text>
</comment>
<dbReference type="Gene3D" id="3.30.70.270">
    <property type="match status" value="2"/>
</dbReference>
<feature type="region of interest" description="Disordered" evidence="4">
    <location>
        <begin position="1"/>
        <end position="30"/>
    </location>
</feature>
<keyword evidence="3" id="KW-0479">Metal-binding</keyword>
<sequence length="2053" mass="232836">MSGTHDEIPPPPPPPQETQQKPTQQTPQTVSTIKLPILKKGEYDIWAMKIEHYLAHTDYPIWEVIQNGNGPVSVTLDTTGQIKILPPKTAEEMVLRERERKARTTLLMAIPEDHLAKFHKMTDAKDMWIAIKSRFGGNDESKKMQKYILKQQFEGFTVSNSDGIHKGYERFQSLLSQLEIHGAGVSTEDANQKFLRSLPSAWLQVSLIMRNKPGMDSLSFDDLYNNLRVFENDVKGSTASSSNLQNIAFVSENTNSTNEVSTAYGVSHSSGHCLKHEQPSTSSYSLLASQSSCPQLDHEDLDQVDEYDLEEMDLKWQVAMISMRINKFQKKTGRKLQFDAKEPVGFDKTKVECFKCHKTGHFARECRTKEENRRRDGWNTGNREGRRTSNRDESITGKKEESRALVTVDGECVDWTTHSEDNDNYAFMANNSTGSDTQVLSCSNECKESYANIKRLYDIQKEQLSDASVEIKAYTQGLKKVEAQLVVHQQNQLWYEQKIKFMKIDLDDKTDVLTYHKTLLAKAQKEKDDLDVIVHKWNHSSKNLGKIANYSMSARDKFGLGYGDYRYSGNLSYENEVFQSVFRCNASDYENPPLHKRFIKTCEMQAVPPPMTGNYLPSGPDIEIDDSKYTYGPEKTQPNEPDSQTNEVDACDSNISTETSELYESDSDDDDENVYVKIEDLDTPSFATKHVKTPSENVKNNSTHSQKPKVNNKQLEKGITERACFVCGSFSHLIRDCDYHVKLAKQVKLHKQNMSKGNGSREKTNKILRKPIWDNAQRVNKQHQFVPLAVQTRTGTDPVNTVKASGTNYVSTARQNINKQTVLTSTALKVNTVKPSVNDENPHRTLKNKGIIDSGCSRHMTGNKTYLADYQDINGGPVAFGGSRGYITGKGKIQTGKLDFEDVSFVKELQHFNLFSVSQMCDKMNKVLFTDTECLILSPDFKLPDENQILLKVPRQNNMYSFNLENIVPLGGLACLIAKATTDESNLWHRRLGHVNFKNLNRLVKGNLVRGLPTKLFQNDHTCVACQKGKQHKASCKAKLVSSISHTLQLLHMDLFGPTSIRSINHKTYCLVITDDFSRFSWTFFLRSKDETSAILKDFIRQIENQLNQKVKTIRCDNGTEFKNRDINEFCGLKGIKREYSNARTPQQNGVAERKNRTLIEAARTMLADSFLPNTFWAEAVSTACYVLNRVLVTKPHNKTPYELLTGKTPIISYIRPFGCHVTILNTIDHLGKFAGKSDEGFLVGYSLQSKAFRVYNLVTKRVEENLHINFLENKPNVAGIGPNWLFDLDYLTDSMNYLSVSSENQANIHAVADFHKFGNTIVKVVLFTHQEFIPLILQYSSRRSNISTYKQKPKSITVLEAHAFFFYLNMNPRRFSEALEMKVGVDACKKESVACSNSKEEGTSSGTYSEASPSPAPTSEAPNESLPDSSSAQSSEGNPKGSNQASTSTQRGRRAPGRVYNLCAEAAVKDNNMVNGTFLINNVYASVLFDTGADRSFVSYAFSKYIDVTPTTLDTNYDVELADGKSLTTNTILRGCTLNLQNHLFKIDLLPIELGSFDVIVGMDWMAEHRAEVVCYEKYIRVPYKNDMLIIQGERSGIKSESKIQEEKAETPERRIEDVPIVRDFPEVFPEDLPGLPPTRQVEFHIELIPGAAPVARAPYRLAPAEMKELAEQLKELSDKGFIRPSSSPWGAPILFVKKKDGSFRIIYSKIDLRSGYHQLRVREEDIPKTAFRTRYGHYEFQVMPFGLTNAPAVFMDLMNRMCKPYLDKFVIVFIDDILIYSRNEKEHEEHLKTILELLKKEELYAAKYSNVNFGSIRLGYLQPSLEIRQVLGLAGYYRRFIEGLSKIAKPMTELTQHTEGSSSNDYVLLVIRLRNSFYHRGKANVVADALSRKDNGLNHYEVKSLGYGPLVGTFRQESLMAQREARDGFNRKIDEAVLMYAVEPEYCLSPSDRCFHLTSSKVCHRSKQFTGRIVSIANVWAKSWRGTNLPDKIIGDYGKGFSRLDDRMQDAHDQQRACDKRRRPLDLKSEIGYAQGRTFWMGVMRFGKMES</sequence>
<feature type="compositionally biased region" description="Low complexity" evidence="4">
    <location>
        <begin position="17"/>
        <end position="29"/>
    </location>
</feature>
<dbReference type="InterPro" id="IPR054722">
    <property type="entry name" value="PolX-like_BBD"/>
</dbReference>
<dbReference type="Pfam" id="PF13976">
    <property type="entry name" value="gag_pre-integrs"/>
    <property type="match status" value="1"/>
</dbReference>
<dbReference type="Pfam" id="PF08284">
    <property type="entry name" value="RVP_2"/>
    <property type="match status" value="1"/>
</dbReference>
<feature type="compositionally biased region" description="Polar residues" evidence="4">
    <location>
        <begin position="694"/>
        <end position="711"/>
    </location>
</feature>
<dbReference type="InterPro" id="IPR043128">
    <property type="entry name" value="Rev_trsase/Diguanyl_cyclase"/>
</dbReference>
<protein>
    <submittedName>
        <fullName evidence="7">Ribonuclease H-like domain-containing protein</fullName>
    </submittedName>
</protein>
<dbReference type="CDD" id="cd00303">
    <property type="entry name" value="retropepsin_like"/>
    <property type="match status" value="1"/>
</dbReference>
<evidence type="ECO:0000256" key="4">
    <source>
        <dbReference type="SAM" id="MobiDB-lite"/>
    </source>
</evidence>
<feature type="compositionally biased region" description="Polar residues" evidence="4">
    <location>
        <begin position="636"/>
        <end position="647"/>
    </location>
</feature>
<dbReference type="CDD" id="cd01647">
    <property type="entry name" value="RT_LTR"/>
    <property type="match status" value="1"/>
</dbReference>
<dbReference type="InterPro" id="IPR012337">
    <property type="entry name" value="RNaseH-like_sf"/>
</dbReference>
<dbReference type="InterPro" id="IPR043502">
    <property type="entry name" value="DNA/RNA_pol_sf"/>
</dbReference>
<feature type="region of interest" description="Disordered" evidence="4">
    <location>
        <begin position="692"/>
        <end position="711"/>
    </location>
</feature>
<dbReference type="InterPro" id="IPR025724">
    <property type="entry name" value="GAG-pre-integrase_dom"/>
</dbReference>
<evidence type="ECO:0000256" key="1">
    <source>
        <dbReference type="ARBA" id="ARBA00022670"/>
    </source>
</evidence>
<keyword evidence="8" id="KW-1185">Reference proteome</keyword>